<sequence length="784" mass="88764">MRNILNVKSYLTFLSRNKVYTLINVFGLSVSLMFVILIGVYTTQEYNVDKMHSKADRIYLLGCKEDDGENTDSVDGSNWNIQKYLKSRYPEIEKTCGLSKTDALINQPSGEKEKAKCLFVDSTFYQLLDFPLTEGDRNHVLDKLNSAVVTENFAKKLFGNANPLGKVITYNDSIHLVVTGVAQEMKGSSIDNADIIARYENMKNFNPASINEGLQNSTGAEIFILTKPNTHLENKTNDMKRYFKTFFWLYRLPDTKVTPLLIPFKKLYFSNISSSNENTLRGDKNLVNILFAVGVVILLFSIINYINLTIAQAGRRAREMATRRLLGSQRRDIALRLIQESVVLCFISLVIGILLALAAAPYVEKLLDTKLYMGALFTPAHLAILLLLMLLTGILSGIAPALFISREKPIEVVRGTFLHQTKMVFSKFLIIFQSTITMVLTGVSLTMVLQVHHLTKAPLGYQRNNIIGIDNLVGDSAKSAAFLNTVKQLPCVKNASACCGYPLNRGNNNTLIYQGKSISFQIFTVDDQFMKIFGIPIEQDYHLDDENGCYINRQAYRELGLKPGVRHISIPNYNLDIRGIFRDFHIGDITEEQHPTLIFVKKALSSPWNFVIQVTGNPVEAYRQIQKVYKDVFHLDLDSDHPFIDQQIEEAFDQQIRMSKIISLFAGIAILISLLGLVAMSTYFIQQRNKEIAVRKVFGSDSRQMLVRLVRTFLSYVLVAFVLSVPVIWYFMSDWLSGYSYRIALSPWIFLVSGLFCMAISISAVFIQSYRASHENPILHIKEN</sequence>
<dbReference type="InterPro" id="IPR003838">
    <property type="entry name" value="ABC3_permease_C"/>
</dbReference>
<evidence type="ECO:0000256" key="5">
    <source>
        <dbReference type="ARBA" id="ARBA00023136"/>
    </source>
</evidence>
<evidence type="ECO:0000259" key="8">
    <source>
        <dbReference type="Pfam" id="PF12704"/>
    </source>
</evidence>
<feature type="domain" description="ABC3 transporter permease C-terminal" evidence="7">
    <location>
        <begin position="292"/>
        <end position="409"/>
    </location>
</feature>
<evidence type="ECO:0000256" key="1">
    <source>
        <dbReference type="ARBA" id="ARBA00004651"/>
    </source>
</evidence>
<gene>
    <name evidence="9" type="ORF">NG821_11590</name>
</gene>
<dbReference type="Proteomes" id="UP001204015">
    <property type="component" value="Unassembled WGS sequence"/>
</dbReference>
<comment type="subcellular location">
    <subcellularLocation>
        <location evidence="1">Cell membrane</location>
        <topology evidence="1">Multi-pass membrane protein</topology>
    </subcellularLocation>
</comment>
<feature type="transmembrane region" description="Helical" evidence="6">
    <location>
        <begin position="661"/>
        <end position="685"/>
    </location>
</feature>
<evidence type="ECO:0000256" key="6">
    <source>
        <dbReference type="SAM" id="Phobius"/>
    </source>
</evidence>
<protein>
    <submittedName>
        <fullName evidence="9">ABC transporter permease</fullName>
    </submittedName>
</protein>
<feature type="transmembrane region" description="Helical" evidence="6">
    <location>
        <begin position="21"/>
        <end position="41"/>
    </location>
</feature>
<evidence type="ECO:0000313" key="10">
    <source>
        <dbReference type="Proteomes" id="UP001204015"/>
    </source>
</evidence>
<evidence type="ECO:0000256" key="2">
    <source>
        <dbReference type="ARBA" id="ARBA00022475"/>
    </source>
</evidence>
<feature type="transmembrane region" description="Helical" evidence="6">
    <location>
        <begin position="289"/>
        <end position="312"/>
    </location>
</feature>
<dbReference type="PANTHER" id="PTHR30572">
    <property type="entry name" value="MEMBRANE COMPONENT OF TRANSPORTER-RELATED"/>
    <property type="match status" value="1"/>
</dbReference>
<keyword evidence="4 6" id="KW-1133">Transmembrane helix</keyword>
<organism evidence="9 10">
    <name type="scientific">Segatella cerevisiae</name>
    <dbReference type="NCBI Taxonomy" id="2053716"/>
    <lineage>
        <taxon>Bacteria</taxon>
        <taxon>Pseudomonadati</taxon>
        <taxon>Bacteroidota</taxon>
        <taxon>Bacteroidia</taxon>
        <taxon>Bacteroidales</taxon>
        <taxon>Prevotellaceae</taxon>
        <taxon>Segatella</taxon>
    </lineage>
</organism>
<keyword evidence="3 6" id="KW-0812">Transmembrane</keyword>
<dbReference type="RefSeq" id="WP_252761820.1">
    <property type="nucleotide sequence ID" value="NZ_JAMXLY010000061.1"/>
</dbReference>
<comment type="caution">
    <text evidence="9">The sequence shown here is derived from an EMBL/GenBank/DDBJ whole genome shotgun (WGS) entry which is preliminary data.</text>
</comment>
<reference evidence="9 10" key="1">
    <citation type="submission" date="2022-06" db="EMBL/GenBank/DDBJ databases">
        <title>A taxonomic note on the genus Prevotella: Description of four novel genera and emended description of the genera Hallella and Xylanibacter.</title>
        <authorList>
            <person name="Hitch T.C.A."/>
        </authorList>
    </citation>
    <scope>NUCLEOTIDE SEQUENCE [LARGE SCALE GENOMIC DNA]</scope>
    <source>
        <strain evidence="9 10">DSM 100619</strain>
    </source>
</reference>
<feature type="transmembrane region" description="Helical" evidence="6">
    <location>
        <begin position="333"/>
        <end position="360"/>
    </location>
</feature>
<feature type="transmembrane region" description="Helical" evidence="6">
    <location>
        <begin position="424"/>
        <end position="449"/>
    </location>
</feature>
<dbReference type="InterPro" id="IPR050250">
    <property type="entry name" value="Macrolide_Exporter_MacB"/>
</dbReference>
<name>A0ABT1BZG4_9BACT</name>
<feature type="transmembrane region" description="Helical" evidence="6">
    <location>
        <begin position="743"/>
        <end position="767"/>
    </location>
</feature>
<dbReference type="EMBL" id="JAMXLY010000061">
    <property type="protein sequence ID" value="MCO6026469.1"/>
    <property type="molecule type" value="Genomic_DNA"/>
</dbReference>
<evidence type="ECO:0000256" key="3">
    <source>
        <dbReference type="ARBA" id="ARBA00022692"/>
    </source>
</evidence>
<accession>A0ABT1BZG4</accession>
<dbReference type="Pfam" id="PF12704">
    <property type="entry name" value="MacB_PCD"/>
    <property type="match status" value="1"/>
</dbReference>
<evidence type="ECO:0000259" key="7">
    <source>
        <dbReference type="Pfam" id="PF02687"/>
    </source>
</evidence>
<feature type="transmembrane region" description="Helical" evidence="6">
    <location>
        <begin position="706"/>
        <end position="731"/>
    </location>
</feature>
<dbReference type="InterPro" id="IPR025857">
    <property type="entry name" value="MacB_PCD"/>
</dbReference>
<feature type="domain" description="MacB-like periplasmic core" evidence="8">
    <location>
        <begin position="21"/>
        <end position="236"/>
    </location>
</feature>
<dbReference type="PANTHER" id="PTHR30572:SF18">
    <property type="entry name" value="ABC-TYPE MACROLIDE FAMILY EXPORT SYSTEM PERMEASE COMPONENT 2"/>
    <property type="match status" value="1"/>
</dbReference>
<feature type="domain" description="ABC3 transporter permease C-terminal" evidence="7">
    <location>
        <begin position="664"/>
        <end position="777"/>
    </location>
</feature>
<evidence type="ECO:0000256" key="4">
    <source>
        <dbReference type="ARBA" id="ARBA00022989"/>
    </source>
</evidence>
<keyword evidence="2" id="KW-1003">Cell membrane</keyword>
<feature type="transmembrane region" description="Helical" evidence="6">
    <location>
        <begin position="380"/>
        <end position="403"/>
    </location>
</feature>
<proteinExistence type="predicted"/>
<evidence type="ECO:0000313" key="9">
    <source>
        <dbReference type="EMBL" id="MCO6026469.1"/>
    </source>
</evidence>
<keyword evidence="5 6" id="KW-0472">Membrane</keyword>
<dbReference type="Pfam" id="PF02687">
    <property type="entry name" value="FtsX"/>
    <property type="match status" value="2"/>
</dbReference>
<keyword evidence="10" id="KW-1185">Reference proteome</keyword>